<name>A0A2T0U383_9SPHI</name>
<dbReference type="AlphaFoldDB" id="A0A2T0U383"/>
<dbReference type="EMBL" id="PVTH01000006">
    <property type="protein sequence ID" value="PRY52373.1"/>
    <property type="molecule type" value="Genomic_DNA"/>
</dbReference>
<protein>
    <submittedName>
        <fullName evidence="2">Uncharacterized protein</fullName>
    </submittedName>
</protein>
<keyword evidence="1" id="KW-0812">Transmembrane</keyword>
<dbReference type="Proteomes" id="UP000238034">
    <property type="component" value="Unassembled WGS sequence"/>
</dbReference>
<accession>A0A2T0U383</accession>
<organism evidence="2 3">
    <name type="scientific">Arcticibacter pallidicorallinus</name>
    <dbReference type="NCBI Taxonomy" id="1259464"/>
    <lineage>
        <taxon>Bacteria</taxon>
        <taxon>Pseudomonadati</taxon>
        <taxon>Bacteroidota</taxon>
        <taxon>Sphingobacteriia</taxon>
        <taxon>Sphingobacteriales</taxon>
        <taxon>Sphingobacteriaceae</taxon>
        <taxon>Arcticibacter</taxon>
    </lineage>
</organism>
<keyword evidence="1" id="KW-0472">Membrane</keyword>
<sequence length="130" mass="15576">MKRVLVIFLLTVYMISTTELSQLLKFPVLIEHYFQHKDKSPQLSVIDFLVLHYDNHLMGHPHDEDYAQSQRLPFISNTVLLFFCFVITPSYFFEATEIRDSWHLQKVLPHDDFFVQKHFLSSIWQPPKYC</sequence>
<reference evidence="2 3" key="1">
    <citation type="submission" date="2018-03" db="EMBL/GenBank/DDBJ databases">
        <title>Genomic Encyclopedia of Type Strains, Phase III (KMG-III): the genomes of soil and plant-associated and newly described type strains.</title>
        <authorList>
            <person name="Whitman W."/>
        </authorList>
    </citation>
    <scope>NUCLEOTIDE SEQUENCE [LARGE SCALE GENOMIC DNA]</scope>
    <source>
        <strain evidence="2 3">CGMCC 1.9313</strain>
    </source>
</reference>
<keyword evidence="3" id="KW-1185">Reference proteome</keyword>
<evidence type="ECO:0000313" key="3">
    <source>
        <dbReference type="Proteomes" id="UP000238034"/>
    </source>
</evidence>
<comment type="caution">
    <text evidence="2">The sequence shown here is derived from an EMBL/GenBank/DDBJ whole genome shotgun (WGS) entry which is preliminary data.</text>
</comment>
<proteinExistence type="predicted"/>
<feature type="transmembrane region" description="Helical" evidence="1">
    <location>
        <begin position="74"/>
        <end position="93"/>
    </location>
</feature>
<evidence type="ECO:0000313" key="2">
    <source>
        <dbReference type="EMBL" id="PRY52373.1"/>
    </source>
</evidence>
<gene>
    <name evidence="2" type="ORF">B0I27_106133</name>
</gene>
<keyword evidence="1" id="KW-1133">Transmembrane helix</keyword>
<evidence type="ECO:0000256" key="1">
    <source>
        <dbReference type="SAM" id="Phobius"/>
    </source>
</evidence>